<dbReference type="EnsemblPlants" id="LPERR11G18060.1">
    <property type="protein sequence ID" value="LPERR11G18060.1"/>
    <property type="gene ID" value="LPERR11G18060"/>
</dbReference>
<keyword evidence="2" id="KW-1185">Reference proteome</keyword>
<protein>
    <submittedName>
        <fullName evidence="1">Uncharacterized protein</fullName>
    </submittedName>
</protein>
<organism evidence="1 2">
    <name type="scientific">Leersia perrieri</name>
    <dbReference type="NCBI Taxonomy" id="77586"/>
    <lineage>
        <taxon>Eukaryota</taxon>
        <taxon>Viridiplantae</taxon>
        <taxon>Streptophyta</taxon>
        <taxon>Embryophyta</taxon>
        <taxon>Tracheophyta</taxon>
        <taxon>Spermatophyta</taxon>
        <taxon>Magnoliopsida</taxon>
        <taxon>Liliopsida</taxon>
        <taxon>Poales</taxon>
        <taxon>Poaceae</taxon>
        <taxon>BOP clade</taxon>
        <taxon>Oryzoideae</taxon>
        <taxon>Oryzeae</taxon>
        <taxon>Oryzinae</taxon>
        <taxon>Leersia</taxon>
    </lineage>
</organism>
<reference evidence="2" key="2">
    <citation type="submission" date="2013-12" db="EMBL/GenBank/DDBJ databases">
        <authorList>
            <person name="Yu Y."/>
            <person name="Lee S."/>
            <person name="de Baynast K."/>
            <person name="Wissotski M."/>
            <person name="Liu L."/>
            <person name="Talag J."/>
            <person name="Goicoechea J."/>
            <person name="Angelova A."/>
            <person name="Jetty R."/>
            <person name="Kudrna D."/>
            <person name="Golser W."/>
            <person name="Rivera L."/>
            <person name="Zhang J."/>
            <person name="Wing R."/>
        </authorList>
    </citation>
    <scope>NUCLEOTIDE SEQUENCE</scope>
</reference>
<dbReference type="Gramene" id="LPERR11G18060.1">
    <property type="protein sequence ID" value="LPERR11G18060.1"/>
    <property type="gene ID" value="LPERR11G18060"/>
</dbReference>
<evidence type="ECO:0000313" key="1">
    <source>
        <dbReference type="EnsemblPlants" id="LPERR11G18060.1"/>
    </source>
</evidence>
<reference evidence="1 2" key="1">
    <citation type="submission" date="2012-08" db="EMBL/GenBank/DDBJ databases">
        <title>Oryza genome evolution.</title>
        <authorList>
            <person name="Wing R.A."/>
        </authorList>
    </citation>
    <scope>NUCLEOTIDE SEQUENCE</scope>
</reference>
<dbReference type="HOGENOM" id="CLU_1534734_0_0_1"/>
<sequence>MAAHTATAAVARVELWVGTAQRRHAAAAVRRGTTPRLCRLGDFAATADTTPPWWVFLPFAVVDHRVRGGGRQRNVLEGIGCMVQGFATAAAGILNRDFTGDFFFPQMRGMIYIRATFHDLRFKKNRHGLYKWTIFLIFMHSYGFTAEEEIENITAIWMEGFMQRKSQPLYHHHQL</sequence>
<proteinExistence type="predicted"/>
<dbReference type="AlphaFoldDB" id="A0A0D9XUV3"/>
<evidence type="ECO:0000313" key="2">
    <source>
        <dbReference type="Proteomes" id="UP000032180"/>
    </source>
</evidence>
<name>A0A0D9XUV3_9ORYZ</name>
<dbReference type="Proteomes" id="UP000032180">
    <property type="component" value="Chromosome 11"/>
</dbReference>
<accession>A0A0D9XUV3</accession>
<reference evidence="1" key="3">
    <citation type="submission" date="2015-04" db="UniProtKB">
        <authorList>
            <consortium name="EnsemblPlants"/>
        </authorList>
    </citation>
    <scope>IDENTIFICATION</scope>
</reference>